<evidence type="ECO:0000313" key="4">
    <source>
        <dbReference type="EMBL" id="MEC5388065.1"/>
    </source>
</evidence>
<feature type="domain" description="BD-FAE-like" evidence="3">
    <location>
        <begin position="48"/>
        <end position="157"/>
    </location>
</feature>
<dbReference type="Proteomes" id="UP001331561">
    <property type="component" value="Unassembled WGS sequence"/>
</dbReference>
<keyword evidence="1 4" id="KW-0378">Hydrolase</keyword>
<evidence type="ECO:0000256" key="2">
    <source>
        <dbReference type="SAM" id="SignalP"/>
    </source>
</evidence>
<feature type="chain" id="PRO_5045214797" evidence="2">
    <location>
        <begin position="22"/>
        <end position="301"/>
    </location>
</feature>
<dbReference type="GO" id="GO:0016787">
    <property type="term" value="F:hydrolase activity"/>
    <property type="evidence" value="ECO:0007669"/>
    <property type="project" value="UniProtKB-KW"/>
</dbReference>
<gene>
    <name evidence="4" type="ORF">VVD49_20195</name>
</gene>
<comment type="caution">
    <text evidence="4">The sequence shown here is derived from an EMBL/GenBank/DDBJ whole genome shotgun (WGS) entry which is preliminary data.</text>
</comment>
<organism evidence="4 5">
    <name type="scientific">Uliginosibacterium silvisoli</name>
    <dbReference type="NCBI Taxonomy" id="3114758"/>
    <lineage>
        <taxon>Bacteria</taxon>
        <taxon>Pseudomonadati</taxon>
        <taxon>Pseudomonadota</taxon>
        <taxon>Betaproteobacteria</taxon>
        <taxon>Rhodocyclales</taxon>
        <taxon>Zoogloeaceae</taxon>
        <taxon>Uliginosibacterium</taxon>
    </lineage>
</organism>
<dbReference type="InterPro" id="IPR050300">
    <property type="entry name" value="GDXG_lipolytic_enzyme"/>
</dbReference>
<dbReference type="RefSeq" id="WP_327601035.1">
    <property type="nucleotide sequence ID" value="NZ_JAYXHS010000004.1"/>
</dbReference>
<dbReference type="PANTHER" id="PTHR48081:SF9">
    <property type="entry name" value="CARBOXYLESTERASE"/>
    <property type="match status" value="1"/>
</dbReference>
<protein>
    <submittedName>
        <fullName evidence="4">Alpha/beta hydrolase</fullName>
    </submittedName>
</protein>
<proteinExistence type="predicted"/>
<dbReference type="SUPFAM" id="SSF53474">
    <property type="entry name" value="alpha/beta-Hydrolases"/>
    <property type="match status" value="1"/>
</dbReference>
<dbReference type="PROSITE" id="PS51257">
    <property type="entry name" value="PROKAR_LIPOPROTEIN"/>
    <property type="match status" value="1"/>
</dbReference>
<keyword evidence="5" id="KW-1185">Reference proteome</keyword>
<sequence>MSRWILLAGTLLMTSACSSISIVNGVTPRSGYTLTPDVAYGDGPRMKLDVYAPDKADPSGKPAPVVVFFYGGNWREGDRADYRFLAAPLAARGIVVVVPDYRLYPEVEYPEFLKDSAKAVAWTLREVSKYGGDPSNVFVMGHSAGAYNAAMMAYDPRWLGAEKISPGVLAGFVGLAGPYNFLPIQSPDTKPVFDWPNTPASSQPITHVAPTAPHALLIAPGPGKDKIVDPEINTERMADALRKNNIGVEVKRYDSLNHYTTAGAFAWPLRWLAPVLQDVSNFVKLPASTARAVQLESGASR</sequence>
<dbReference type="Gene3D" id="3.40.50.1820">
    <property type="entry name" value="alpha/beta hydrolase"/>
    <property type="match status" value="1"/>
</dbReference>
<dbReference type="Pfam" id="PF20434">
    <property type="entry name" value="BD-FAE"/>
    <property type="match status" value="1"/>
</dbReference>
<dbReference type="EMBL" id="JAYXHS010000004">
    <property type="protein sequence ID" value="MEC5388065.1"/>
    <property type="molecule type" value="Genomic_DNA"/>
</dbReference>
<dbReference type="PANTHER" id="PTHR48081">
    <property type="entry name" value="AB HYDROLASE SUPERFAMILY PROTEIN C4A8.06C"/>
    <property type="match status" value="1"/>
</dbReference>
<dbReference type="InterPro" id="IPR049492">
    <property type="entry name" value="BD-FAE-like_dom"/>
</dbReference>
<reference evidence="4 5" key="1">
    <citation type="submission" date="2024-01" db="EMBL/GenBank/DDBJ databases">
        <title>Uliginosibacterium soil sp. nov.</title>
        <authorList>
            <person name="Lv Y."/>
        </authorList>
    </citation>
    <scope>NUCLEOTIDE SEQUENCE [LARGE SCALE GENOMIC DNA]</scope>
    <source>
        <strain evidence="4 5">H3</strain>
    </source>
</reference>
<evidence type="ECO:0000259" key="3">
    <source>
        <dbReference type="Pfam" id="PF20434"/>
    </source>
</evidence>
<feature type="signal peptide" evidence="2">
    <location>
        <begin position="1"/>
        <end position="21"/>
    </location>
</feature>
<evidence type="ECO:0000256" key="1">
    <source>
        <dbReference type="ARBA" id="ARBA00022801"/>
    </source>
</evidence>
<dbReference type="InterPro" id="IPR029058">
    <property type="entry name" value="AB_hydrolase_fold"/>
</dbReference>
<keyword evidence="2" id="KW-0732">Signal</keyword>
<evidence type="ECO:0000313" key="5">
    <source>
        <dbReference type="Proteomes" id="UP001331561"/>
    </source>
</evidence>
<accession>A0ABU6KAU0</accession>
<name>A0ABU6KAU0_9RHOO</name>